<proteinExistence type="predicted"/>
<evidence type="ECO:0000313" key="2">
    <source>
        <dbReference type="Proteomes" id="UP001055156"/>
    </source>
</evidence>
<dbReference type="Proteomes" id="UP001055156">
    <property type="component" value="Unassembled WGS sequence"/>
</dbReference>
<sequence>MYDLLDWLERQHDGVNTYKALLQRLRSDERLAAAHPAFVFVLRHLAGRIVSLYEESPCDAETGSSIFATMLGYVKEMERLEGRPAAERLALLDRMAQMKLA</sequence>
<gene>
    <name evidence="1" type="ORF">LKMONMHP_2829</name>
</gene>
<keyword evidence="2" id="KW-1185">Reference proteome</keyword>
<protein>
    <submittedName>
        <fullName evidence="1">Uncharacterized protein</fullName>
    </submittedName>
</protein>
<comment type="caution">
    <text evidence="1">The sequence shown here is derived from an EMBL/GenBank/DDBJ whole genome shotgun (WGS) entry which is preliminary data.</text>
</comment>
<reference evidence="1" key="2">
    <citation type="submission" date="2021-08" db="EMBL/GenBank/DDBJ databases">
        <authorList>
            <person name="Tani A."/>
            <person name="Ola A."/>
            <person name="Ogura Y."/>
            <person name="Katsura K."/>
            <person name="Hayashi T."/>
        </authorList>
    </citation>
    <scope>NUCLEOTIDE SEQUENCE</scope>
    <source>
        <strain evidence="1">NBRC 15689</strain>
    </source>
</reference>
<evidence type="ECO:0000313" key="1">
    <source>
        <dbReference type="EMBL" id="GJE27967.1"/>
    </source>
</evidence>
<accession>A0ABQ4TD42</accession>
<dbReference type="EMBL" id="BPQV01000008">
    <property type="protein sequence ID" value="GJE27967.1"/>
    <property type="molecule type" value="Genomic_DNA"/>
</dbReference>
<reference evidence="1" key="1">
    <citation type="journal article" date="2021" name="Front. Microbiol.">
        <title>Comprehensive Comparative Genomics and Phenotyping of Methylobacterium Species.</title>
        <authorList>
            <person name="Alessa O."/>
            <person name="Ogura Y."/>
            <person name="Fujitani Y."/>
            <person name="Takami H."/>
            <person name="Hayashi T."/>
            <person name="Sahin N."/>
            <person name="Tani A."/>
        </authorList>
    </citation>
    <scope>NUCLEOTIDE SEQUENCE</scope>
    <source>
        <strain evidence="1">NBRC 15689</strain>
    </source>
</reference>
<dbReference type="RefSeq" id="WP_238311766.1">
    <property type="nucleotide sequence ID" value="NZ_BPQV01000008.1"/>
</dbReference>
<organism evidence="1 2">
    <name type="scientific">Methylobacterium organophilum</name>
    <dbReference type="NCBI Taxonomy" id="410"/>
    <lineage>
        <taxon>Bacteria</taxon>
        <taxon>Pseudomonadati</taxon>
        <taxon>Pseudomonadota</taxon>
        <taxon>Alphaproteobacteria</taxon>
        <taxon>Hyphomicrobiales</taxon>
        <taxon>Methylobacteriaceae</taxon>
        <taxon>Methylobacterium</taxon>
    </lineage>
</organism>
<name>A0ABQ4TD42_METOR</name>